<reference evidence="2 3" key="1">
    <citation type="submission" date="2014-03" db="EMBL/GenBank/DDBJ databases">
        <title>Genome sequence of Bordetella holmseii.</title>
        <authorList>
            <person name="Harvill E."/>
            <person name="Goodfield L.L."/>
            <person name="Ivanov Y."/>
            <person name="Meyer J.A."/>
            <person name="Newth C."/>
            <person name="Cassiday P."/>
            <person name="Tondella M.L."/>
            <person name="Liao P."/>
            <person name="Zimmerman J."/>
            <person name="Meert K."/>
            <person name="Wessel D."/>
            <person name="Berger J."/>
            <person name="Dean J.M."/>
            <person name="Holubkov R."/>
            <person name="Burr J."/>
            <person name="Liu T."/>
            <person name="Brinkac L.M."/>
            <person name="Sanka R."/>
            <person name="Kim M."/>
            <person name="Losada L."/>
        </authorList>
    </citation>
    <scope>NUCLEOTIDE SEQUENCE [LARGE SCALE GENOMIC DNA]</scope>
    <source>
        <strain evidence="2 3">CDC-H585-BH</strain>
    </source>
</reference>
<evidence type="ECO:0000256" key="1">
    <source>
        <dbReference type="SAM" id="SignalP"/>
    </source>
</evidence>
<keyword evidence="2" id="KW-0449">Lipoprotein</keyword>
<feature type="signal peptide" evidence="1">
    <location>
        <begin position="1"/>
        <end position="20"/>
    </location>
</feature>
<proteinExistence type="predicted"/>
<accession>A0A158M2F8</accession>
<dbReference type="Proteomes" id="UP000026682">
    <property type="component" value="Unassembled WGS sequence"/>
</dbReference>
<gene>
    <name evidence="2" type="ORF">L497_0607</name>
</gene>
<dbReference type="RefSeq" id="WP_005012941.1">
    <property type="nucleotide sequence ID" value="NZ_JFZZ01000089.1"/>
</dbReference>
<dbReference type="AlphaFoldDB" id="A0A158M2F8"/>
<feature type="chain" id="PRO_5007628514" evidence="1">
    <location>
        <begin position="21"/>
        <end position="148"/>
    </location>
</feature>
<name>A0A158M2F8_9BORD</name>
<evidence type="ECO:0000313" key="3">
    <source>
        <dbReference type="Proteomes" id="UP000026682"/>
    </source>
</evidence>
<evidence type="ECO:0000313" key="2">
    <source>
        <dbReference type="EMBL" id="KAK89746.1"/>
    </source>
</evidence>
<sequence length="148" mass="15534">MYKAIPLAAAVLALAGCAVGSGPDGGALSQDMQAQVPVKAAYDAAVAQAERCLVGQGGYRVDGRLDGGSAIMRVLAPFGDNEMARVQITGTGPSTSSVHINMWGRSIWNADAMRAMKEAITFGVPSCVAYMPGDPQPKEEVWKRPQPR</sequence>
<dbReference type="EMBL" id="JFZZ01000089">
    <property type="protein sequence ID" value="KAK89746.1"/>
    <property type="molecule type" value="Genomic_DNA"/>
</dbReference>
<protein>
    <submittedName>
        <fullName evidence="2">Putative lipoprotein</fullName>
    </submittedName>
</protein>
<keyword evidence="1" id="KW-0732">Signal</keyword>
<dbReference type="PROSITE" id="PS51257">
    <property type="entry name" value="PROKAR_LIPOPROTEIN"/>
    <property type="match status" value="1"/>
</dbReference>
<dbReference type="PATRIC" id="fig|1331206.3.peg.2429"/>
<comment type="caution">
    <text evidence="2">The sequence shown here is derived from an EMBL/GenBank/DDBJ whole genome shotgun (WGS) entry which is preliminary data.</text>
</comment>
<dbReference type="GeneID" id="93120546"/>
<organism evidence="2 3">
    <name type="scientific">Bordetella holmesii CDC-H585-BH</name>
    <dbReference type="NCBI Taxonomy" id="1331206"/>
    <lineage>
        <taxon>Bacteria</taxon>
        <taxon>Pseudomonadati</taxon>
        <taxon>Pseudomonadota</taxon>
        <taxon>Betaproteobacteria</taxon>
        <taxon>Burkholderiales</taxon>
        <taxon>Alcaligenaceae</taxon>
        <taxon>Bordetella</taxon>
    </lineage>
</organism>
<dbReference type="NCBIfam" id="NF046053">
    <property type="entry name" value="lipo_BPTD_2524"/>
    <property type="match status" value="1"/>
</dbReference>